<dbReference type="InterPro" id="IPR000531">
    <property type="entry name" value="Beta-barrel_TonB"/>
</dbReference>
<name>A0AAC9FHM0_SPHMC</name>
<feature type="domain" description="TonB-dependent receptor-like beta-barrel" evidence="14">
    <location>
        <begin position="257"/>
        <end position="713"/>
    </location>
</feature>
<keyword evidence="10 11" id="KW-0998">Cell outer membrane</keyword>
<evidence type="ECO:0000256" key="11">
    <source>
        <dbReference type="PROSITE-ProRule" id="PRU01360"/>
    </source>
</evidence>
<dbReference type="PANTHER" id="PTHR32552">
    <property type="entry name" value="FERRICHROME IRON RECEPTOR-RELATED"/>
    <property type="match status" value="1"/>
</dbReference>
<proteinExistence type="inferred from homology"/>
<dbReference type="GO" id="GO:0009279">
    <property type="term" value="C:cell outer membrane"/>
    <property type="evidence" value="ECO:0007669"/>
    <property type="project" value="UniProtKB-SubCell"/>
</dbReference>
<keyword evidence="6" id="KW-0408">Iron</keyword>
<evidence type="ECO:0000256" key="5">
    <source>
        <dbReference type="ARBA" id="ARBA00022692"/>
    </source>
</evidence>
<gene>
    <name evidence="16" type="ORF">ATM17_31125</name>
</gene>
<feature type="signal peptide" evidence="13">
    <location>
        <begin position="1"/>
        <end position="25"/>
    </location>
</feature>
<evidence type="ECO:0000256" key="13">
    <source>
        <dbReference type="SAM" id="SignalP"/>
    </source>
</evidence>
<evidence type="ECO:0000256" key="4">
    <source>
        <dbReference type="ARBA" id="ARBA00022496"/>
    </source>
</evidence>
<dbReference type="PROSITE" id="PS52016">
    <property type="entry name" value="TONB_DEPENDENT_REC_3"/>
    <property type="match status" value="1"/>
</dbReference>
<evidence type="ECO:0000256" key="12">
    <source>
        <dbReference type="RuleBase" id="RU003357"/>
    </source>
</evidence>
<dbReference type="Gene3D" id="2.40.170.20">
    <property type="entry name" value="TonB-dependent receptor, beta-barrel domain"/>
    <property type="match status" value="1"/>
</dbReference>
<keyword evidence="13" id="KW-0732">Signal</keyword>
<keyword evidence="3 11" id="KW-1134">Transmembrane beta strand</keyword>
<evidence type="ECO:0008006" key="18">
    <source>
        <dbReference type="Google" id="ProtNLM"/>
    </source>
</evidence>
<accession>A0AAC9FHM0</accession>
<feature type="chain" id="PRO_5042157350" description="TonB-dependent receptor" evidence="13">
    <location>
        <begin position="26"/>
        <end position="748"/>
    </location>
</feature>
<keyword evidence="16" id="KW-0614">Plasmid</keyword>
<dbReference type="Pfam" id="PF00593">
    <property type="entry name" value="TonB_dep_Rec_b-barrel"/>
    <property type="match status" value="1"/>
</dbReference>
<evidence type="ECO:0000313" key="16">
    <source>
        <dbReference type="EMBL" id="AMU92711.1"/>
    </source>
</evidence>
<comment type="similarity">
    <text evidence="11 12">Belongs to the TonB-dependent receptor family.</text>
</comment>
<dbReference type="PANTHER" id="PTHR32552:SF81">
    <property type="entry name" value="TONB-DEPENDENT OUTER MEMBRANE RECEPTOR"/>
    <property type="match status" value="1"/>
</dbReference>
<dbReference type="InterPro" id="IPR036942">
    <property type="entry name" value="Beta-barrel_TonB_sf"/>
</dbReference>
<comment type="subcellular location">
    <subcellularLocation>
        <location evidence="1 11">Cell outer membrane</location>
        <topology evidence="1 11">Multi-pass membrane protein</topology>
    </subcellularLocation>
</comment>
<dbReference type="Proteomes" id="UP000076088">
    <property type="component" value="Plasmid unnamed1"/>
</dbReference>
<evidence type="ECO:0000256" key="8">
    <source>
        <dbReference type="ARBA" id="ARBA00023077"/>
    </source>
</evidence>
<keyword evidence="4" id="KW-0410">Iron transport</keyword>
<keyword evidence="7" id="KW-0406">Ion transport</keyword>
<evidence type="ECO:0000259" key="15">
    <source>
        <dbReference type="Pfam" id="PF07715"/>
    </source>
</evidence>
<sequence length="748" mass="80732">MQKAIRGAGASILTLALLGAAPVMAQGNETETNVQGSDAAPGEIIVTAQKRSQRLQDVPVSISAFTSEQLEGSGIINLTQIAPRVPGFYGGSAGATRPQLYIRGIGSRQFDAGSEASVGVFVDEVYLGRTAGTLGALRDIERIEVLKGPQGTLYGRNTIGGAINVITKGPTDSFALEAEAGIGNYDAYNVFAAVSGPLLGNTVKGRVAGWRTFSEGYMRNPQTGNHAQGIDNYGGRLRLDFEPSADFRVSLIAELLRDDGYSFSGKNEGTILNPNAVFFARAGAVPVTSPGRYEERTNRDNLLDRNVETFSGKIEWDVGVGTFTAITAYRHNRAIDDRDFDNTSLDVIQQVSDERSKQFTQELRFASDPSGPLSFGGVVDWIVGGFYYDDRSTRIDTFNFGVDSVKAALTGALQTDVAATRYTTKSLAGFAQATVHITDKLDLTLGGRYTEDDKDAVSTGTTTAPGIPLVAANFTTAQGGKFSSFDPRITLSYQPTRDLNFYASYNQGFKSGGFQYVPFSAAQANVVFEPESLDAYEVGFKTQLLDRRLTFNGSAYYYDYKDLQVLRVVAVPGGGAATLITNAATSEIKGFELELVARPSDRFEANLSYAYTDAKYKAFPFNATTDFSDTRLVRAPVHSVNAGAQWTIPFGGDNSFQLRADYALLSQFYFEPGEGNAIYGTTTPLAVQPSYGLLDLRATARVGDFRVSAFVMNATDKYYRRTVLGLPGQLVGYPGAPRTYGLTVGWSM</sequence>
<keyword evidence="9 11" id="KW-0472">Membrane</keyword>
<evidence type="ECO:0000259" key="14">
    <source>
        <dbReference type="Pfam" id="PF00593"/>
    </source>
</evidence>
<evidence type="ECO:0000256" key="2">
    <source>
        <dbReference type="ARBA" id="ARBA00022448"/>
    </source>
</evidence>
<keyword evidence="8 12" id="KW-0798">TonB box</keyword>
<dbReference type="InterPro" id="IPR012910">
    <property type="entry name" value="Plug_dom"/>
</dbReference>
<evidence type="ECO:0000313" key="17">
    <source>
        <dbReference type="Proteomes" id="UP000076088"/>
    </source>
</evidence>
<dbReference type="AlphaFoldDB" id="A0AAC9FHM0"/>
<protein>
    <recommendedName>
        <fullName evidence="18">TonB-dependent receptor</fullName>
    </recommendedName>
</protein>
<evidence type="ECO:0000256" key="10">
    <source>
        <dbReference type="ARBA" id="ARBA00023237"/>
    </source>
</evidence>
<organism evidence="16 17">
    <name type="scientific">Sphingopyxis macrogoltabida</name>
    <name type="common">Sphingomonas macrogoltabidus</name>
    <dbReference type="NCBI Taxonomy" id="33050"/>
    <lineage>
        <taxon>Bacteria</taxon>
        <taxon>Pseudomonadati</taxon>
        <taxon>Pseudomonadota</taxon>
        <taxon>Alphaproteobacteria</taxon>
        <taxon>Sphingomonadales</taxon>
        <taxon>Sphingomonadaceae</taxon>
        <taxon>Sphingopyxis</taxon>
    </lineage>
</organism>
<dbReference type="Pfam" id="PF07715">
    <property type="entry name" value="Plug"/>
    <property type="match status" value="1"/>
</dbReference>
<evidence type="ECO:0000256" key="7">
    <source>
        <dbReference type="ARBA" id="ARBA00023065"/>
    </source>
</evidence>
<keyword evidence="2 11" id="KW-0813">Transport</keyword>
<evidence type="ECO:0000256" key="6">
    <source>
        <dbReference type="ARBA" id="ARBA00023004"/>
    </source>
</evidence>
<evidence type="ECO:0000256" key="1">
    <source>
        <dbReference type="ARBA" id="ARBA00004571"/>
    </source>
</evidence>
<evidence type="ECO:0000256" key="9">
    <source>
        <dbReference type="ARBA" id="ARBA00023136"/>
    </source>
</evidence>
<dbReference type="InterPro" id="IPR039426">
    <property type="entry name" value="TonB-dep_rcpt-like"/>
</dbReference>
<feature type="domain" description="TonB-dependent receptor plug" evidence="15">
    <location>
        <begin position="55"/>
        <end position="162"/>
    </location>
</feature>
<dbReference type="SUPFAM" id="SSF56935">
    <property type="entry name" value="Porins"/>
    <property type="match status" value="1"/>
</dbReference>
<keyword evidence="17" id="KW-1185">Reference proteome</keyword>
<geneLocation type="plasmid" evidence="16 17">
    <name>unnamed1</name>
</geneLocation>
<dbReference type="GO" id="GO:0006826">
    <property type="term" value="P:iron ion transport"/>
    <property type="evidence" value="ECO:0007669"/>
    <property type="project" value="UniProtKB-KW"/>
</dbReference>
<dbReference type="KEGG" id="smaz:LH19_27130"/>
<dbReference type="EMBL" id="CP013345">
    <property type="protein sequence ID" value="AMU92711.1"/>
    <property type="molecule type" value="Genomic_DNA"/>
</dbReference>
<dbReference type="CDD" id="cd01347">
    <property type="entry name" value="ligand_gated_channel"/>
    <property type="match status" value="1"/>
</dbReference>
<dbReference type="RefSeq" id="WP_062913035.1">
    <property type="nucleotide sequence ID" value="NZ_CP009430.1"/>
</dbReference>
<reference evidence="16 17" key="2">
    <citation type="journal article" date="2016" name="Genome Announc.">
        <title>Complete Genome Sequence of Sphingopyxis macrogoltabida Strain 203N (NBRC 111659), a Polyethylene Glycol Degrader.</title>
        <authorList>
            <person name="Ohtsubo Y."/>
            <person name="Nonoyama S."/>
            <person name="Nagata Y."/>
            <person name="Numata M."/>
            <person name="Tsuchikane K."/>
            <person name="Hosoyama A."/>
            <person name="Yamazoe A."/>
            <person name="Tsuda M."/>
            <person name="Fujita N."/>
            <person name="Kawai F."/>
        </authorList>
    </citation>
    <scope>NUCLEOTIDE SEQUENCE [LARGE SCALE GENOMIC DNA]</scope>
    <source>
        <strain evidence="16 17">203N</strain>
    </source>
</reference>
<keyword evidence="5 11" id="KW-0812">Transmembrane</keyword>
<evidence type="ECO:0000256" key="3">
    <source>
        <dbReference type="ARBA" id="ARBA00022452"/>
    </source>
</evidence>
<reference evidence="17" key="1">
    <citation type="submission" date="2015-11" db="EMBL/GenBank/DDBJ databases">
        <title>Complete genome sequence of a polyethylene-glycol degrader Sphingopyxis macrogoltabida 203N (NBRC 111659).</title>
        <authorList>
            <person name="Yoshiyuki O."/>
            <person name="Shouta N."/>
            <person name="Nagata Y."/>
            <person name="Numata M."/>
            <person name="Tsuchikane K."/>
            <person name="Hosoyama A."/>
            <person name="Yamazoe A."/>
            <person name="Tsuda M."/>
            <person name="Fujita N."/>
            <person name="Kawai F."/>
        </authorList>
    </citation>
    <scope>NUCLEOTIDE SEQUENCE [LARGE SCALE GENOMIC DNA]</scope>
    <source>
        <strain evidence="17">203N</strain>
        <plasmid evidence="17">unnamed1</plasmid>
    </source>
</reference>